<sequence>MVLTTGAASPLVTLFPRAFSGPSPFVSEVPELSQVTNSYQLCLSKSPNYETQTLASRGPLARRASCPAPAVFWAQIRTGFDFRKSF</sequence>
<evidence type="ECO:0000313" key="2">
    <source>
        <dbReference type="Proteomes" id="UP001165960"/>
    </source>
</evidence>
<keyword evidence="2" id="KW-1185">Reference proteome</keyword>
<protein>
    <submittedName>
        <fullName evidence="1">Uncharacterized protein</fullName>
    </submittedName>
</protein>
<comment type="caution">
    <text evidence="1">The sequence shown here is derived from an EMBL/GenBank/DDBJ whole genome shotgun (WGS) entry which is preliminary data.</text>
</comment>
<dbReference type="EMBL" id="QTSX02005699">
    <property type="protein sequence ID" value="KAJ9058992.1"/>
    <property type="molecule type" value="Genomic_DNA"/>
</dbReference>
<gene>
    <name evidence="1" type="ORF">DSO57_1006765</name>
</gene>
<proteinExistence type="predicted"/>
<evidence type="ECO:0000313" key="1">
    <source>
        <dbReference type="EMBL" id="KAJ9058992.1"/>
    </source>
</evidence>
<name>A0ACC2S9N6_9FUNG</name>
<dbReference type="Proteomes" id="UP001165960">
    <property type="component" value="Unassembled WGS sequence"/>
</dbReference>
<reference evidence="1" key="1">
    <citation type="submission" date="2022-04" db="EMBL/GenBank/DDBJ databases">
        <title>Genome of the entomopathogenic fungus Entomophthora muscae.</title>
        <authorList>
            <person name="Elya C."/>
            <person name="Lovett B.R."/>
            <person name="Lee E."/>
            <person name="Macias A.M."/>
            <person name="Hajek A.E."/>
            <person name="De Bivort B.L."/>
            <person name="Kasson M.T."/>
            <person name="De Fine Licht H.H."/>
            <person name="Stajich J.E."/>
        </authorList>
    </citation>
    <scope>NUCLEOTIDE SEQUENCE</scope>
    <source>
        <strain evidence="1">Berkeley</strain>
    </source>
</reference>
<accession>A0ACC2S9N6</accession>
<organism evidence="1 2">
    <name type="scientific">Entomophthora muscae</name>
    <dbReference type="NCBI Taxonomy" id="34485"/>
    <lineage>
        <taxon>Eukaryota</taxon>
        <taxon>Fungi</taxon>
        <taxon>Fungi incertae sedis</taxon>
        <taxon>Zoopagomycota</taxon>
        <taxon>Entomophthoromycotina</taxon>
        <taxon>Entomophthoromycetes</taxon>
        <taxon>Entomophthorales</taxon>
        <taxon>Entomophthoraceae</taxon>
        <taxon>Entomophthora</taxon>
    </lineage>
</organism>